<dbReference type="Pfam" id="PF11958">
    <property type="entry name" value="DUF3472"/>
    <property type="match status" value="1"/>
</dbReference>
<gene>
    <name evidence="1" type="ORF">HW115_17550</name>
</gene>
<reference evidence="1 2" key="1">
    <citation type="submission" date="2020-07" db="EMBL/GenBank/DDBJ databases">
        <title>Roseicoccus Jingziensis gen. nov., sp. nov., isolated from coastal seawater.</title>
        <authorList>
            <person name="Feng X."/>
        </authorList>
    </citation>
    <scope>NUCLEOTIDE SEQUENCE [LARGE SCALE GENOMIC DNA]</scope>
    <source>
        <strain evidence="1 2">N1E253</strain>
    </source>
</reference>
<keyword evidence="2" id="KW-1185">Reference proteome</keyword>
<dbReference type="EMBL" id="JACBAZ010000012">
    <property type="protein sequence ID" value="NWK57428.1"/>
    <property type="molecule type" value="Genomic_DNA"/>
</dbReference>
<evidence type="ECO:0000313" key="2">
    <source>
        <dbReference type="Proteomes" id="UP000557872"/>
    </source>
</evidence>
<accession>A0A851GI19</accession>
<name>A0A851GI19_9BACT</name>
<evidence type="ECO:0000313" key="1">
    <source>
        <dbReference type="EMBL" id="NWK57428.1"/>
    </source>
</evidence>
<organism evidence="1 2">
    <name type="scientific">Oceaniferula marina</name>
    <dbReference type="NCBI Taxonomy" id="2748318"/>
    <lineage>
        <taxon>Bacteria</taxon>
        <taxon>Pseudomonadati</taxon>
        <taxon>Verrucomicrobiota</taxon>
        <taxon>Verrucomicrobiia</taxon>
        <taxon>Verrucomicrobiales</taxon>
        <taxon>Verrucomicrobiaceae</taxon>
        <taxon>Oceaniferula</taxon>
    </lineage>
</organism>
<proteinExistence type="predicted"/>
<comment type="caution">
    <text evidence="1">The sequence shown here is derived from an EMBL/GenBank/DDBJ whole genome shotgun (WGS) entry which is preliminary data.</text>
</comment>
<dbReference type="InterPro" id="IPR021862">
    <property type="entry name" value="DUF3472"/>
</dbReference>
<dbReference type="AlphaFoldDB" id="A0A851GI19"/>
<sequence length="394" mass="44573">MDTLLSIGLLASISNATLVGQNAALSSHFNFGENVTGDISICEVRVPSKGVAPCTYYETLGFWGNKGNSTGNGYAGIQESDDRRGNKVHIFSIWHSMDDPSDTANFPYAAYLGHGTTAEHFGGEGVGLKTWNFALRWQPDVWYTHVIRAWDVGKDTHYGFFVRDGASGVWRHLSTIGVKEPRIRIKGPNDAFIEDWKDTGKNMREVHLRHIWRRDGQGEWHPAQSGRYTPNRGDCLPGKRSHHYKNNWDAGTRKDSTGDFYYMRSGGSQTRPSPPLKYPDNMNHVFSVENKADRPDYQKAKIKKISITKKASGLNLVWSMEETSLPQFSYKIELFDNAECAGDPLLSKSEWRPETREVNIDWMPSDHQTVHLRLSIADIFDQSVKEVRMVTLSK</sequence>
<dbReference type="RefSeq" id="WP_178934488.1">
    <property type="nucleotide sequence ID" value="NZ_JACBAZ010000012.1"/>
</dbReference>
<dbReference type="Proteomes" id="UP000557872">
    <property type="component" value="Unassembled WGS sequence"/>
</dbReference>
<protein>
    <submittedName>
        <fullName evidence="1">DUF3472 domain-containing protein</fullName>
    </submittedName>
</protein>